<keyword evidence="13 21" id="KW-0411">Iron-sulfur</keyword>
<dbReference type="Gene3D" id="1.10.150.120">
    <property type="entry name" value="[2Fe-2S]-binding domain"/>
    <property type="match status" value="1"/>
</dbReference>
<feature type="binding site" evidence="21">
    <location>
        <position position="133"/>
    </location>
    <ligand>
        <name>[2Fe-2S] cluster</name>
        <dbReference type="ChEBI" id="CHEBI:190135"/>
        <label>2</label>
    </ligand>
</feature>
<keyword evidence="14" id="KW-0520">NAD</keyword>
<keyword evidence="25" id="KW-1185">Reference proteome</keyword>
<dbReference type="InterPro" id="IPR016169">
    <property type="entry name" value="FAD-bd_PCMH_sub2"/>
</dbReference>
<dbReference type="PROSITE" id="PS51085">
    <property type="entry name" value="2FE2S_FER_2"/>
    <property type="match status" value="1"/>
</dbReference>
<evidence type="ECO:0000313" key="24">
    <source>
        <dbReference type="EMBL" id="KAK2707466.1"/>
    </source>
</evidence>
<dbReference type="Proteomes" id="UP001187531">
    <property type="component" value="Unassembled WGS sequence"/>
</dbReference>
<evidence type="ECO:0000256" key="2">
    <source>
        <dbReference type="ARBA" id="ARBA00004275"/>
    </source>
</evidence>
<dbReference type="FunFam" id="3.30.365.10:FF:000001">
    <property type="entry name" value="Xanthine dehydrogenase oxidase"/>
    <property type="match status" value="1"/>
</dbReference>
<feature type="binding site" evidence="21">
    <location>
        <position position="1095"/>
    </location>
    <ligand>
        <name>Mo-molybdopterin</name>
        <dbReference type="ChEBI" id="CHEBI:71302"/>
    </ligand>
    <ligandPart>
        <name>Mo</name>
        <dbReference type="ChEBI" id="CHEBI:28685"/>
    </ligandPart>
</feature>
<protein>
    <recommendedName>
        <fullName evidence="5">xanthine dehydrogenase</fullName>
        <ecNumber evidence="5">1.17.1.4</ecNumber>
    </recommendedName>
</protein>
<dbReference type="Pfam" id="PF01315">
    <property type="entry name" value="Ald_Xan_dh_C"/>
    <property type="match status" value="1"/>
</dbReference>
<dbReference type="PIRSF" id="PIRSF000127">
    <property type="entry name" value="Xanthine_DH"/>
    <property type="match status" value="1"/>
</dbReference>
<dbReference type="InterPro" id="IPR036010">
    <property type="entry name" value="2Fe-2S_ferredoxin-like_sf"/>
</dbReference>
<dbReference type="SUPFAM" id="SSF55447">
    <property type="entry name" value="CO dehydrogenase flavoprotein C-terminal domain-like"/>
    <property type="match status" value="1"/>
</dbReference>
<dbReference type="PANTHER" id="PTHR45444">
    <property type="entry name" value="XANTHINE DEHYDROGENASE"/>
    <property type="match status" value="1"/>
</dbReference>
<evidence type="ECO:0000256" key="17">
    <source>
        <dbReference type="ARBA" id="ARBA00049017"/>
    </source>
</evidence>
<dbReference type="GO" id="GO:0071949">
    <property type="term" value="F:FAD binding"/>
    <property type="evidence" value="ECO:0007669"/>
    <property type="project" value="InterPro"/>
</dbReference>
<keyword evidence="9 21" id="KW-0479">Metal-binding</keyword>
<keyword evidence="8 21" id="KW-0001">2Fe-2S</keyword>
<dbReference type="Pfam" id="PF00941">
    <property type="entry name" value="FAD_binding_5"/>
    <property type="match status" value="1"/>
</dbReference>
<dbReference type="PROSITE" id="PS00197">
    <property type="entry name" value="2FE2S_FER_1"/>
    <property type="match status" value="1"/>
</dbReference>
<feature type="binding site" evidence="21">
    <location>
        <position position="168"/>
    </location>
    <ligand>
        <name>[2Fe-2S] cluster</name>
        <dbReference type="ChEBI" id="CHEBI:190135"/>
        <label>2</label>
    </ligand>
</feature>
<dbReference type="SMART" id="SM01092">
    <property type="entry name" value="CO_deh_flav_C"/>
    <property type="match status" value="1"/>
</dbReference>
<dbReference type="InterPro" id="IPR036884">
    <property type="entry name" value="2Fe-2S-bd_dom_sf"/>
</dbReference>
<dbReference type="InterPro" id="IPR036683">
    <property type="entry name" value="CO_DH_flav_C_dom_sf"/>
</dbReference>
<dbReference type="PANTHER" id="PTHR45444:SF3">
    <property type="entry name" value="XANTHINE DEHYDROGENASE"/>
    <property type="match status" value="1"/>
</dbReference>
<feature type="binding site" evidence="21">
    <location>
        <position position="170"/>
    </location>
    <ligand>
        <name>[2Fe-2S] cluster</name>
        <dbReference type="ChEBI" id="CHEBI:190135"/>
        <label>2</label>
    </ligand>
</feature>
<dbReference type="Gene3D" id="3.30.365.10">
    <property type="entry name" value="Aldehyde oxidase/xanthine dehydrogenase, molybdopterin binding domain"/>
    <property type="match status" value="4"/>
</dbReference>
<feature type="binding site" evidence="21">
    <location>
        <position position="93"/>
    </location>
    <ligand>
        <name>[2Fe-2S] cluster</name>
        <dbReference type="ChEBI" id="CHEBI:190135"/>
        <label>1</label>
    </ligand>
</feature>
<evidence type="ECO:0000256" key="3">
    <source>
        <dbReference type="ARBA" id="ARBA00006849"/>
    </source>
</evidence>
<dbReference type="SUPFAM" id="SSF56003">
    <property type="entry name" value="Molybdenum cofactor-binding domain"/>
    <property type="match status" value="1"/>
</dbReference>
<dbReference type="InterPro" id="IPR016208">
    <property type="entry name" value="Ald_Oxase/xanthine_DH-like"/>
</dbReference>
<feature type="binding site" evidence="21">
    <location>
        <position position="71"/>
    </location>
    <ligand>
        <name>[2Fe-2S] cluster</name>
        <dbReference type="ChEBI" id="CHEBI:190135"/>
        <label>1</label>
    </ligand>
</feature>
<dbReference type="EC" id="1.17.1.4" evidence="5"/>
<evidence type="ECO:0000256" key="9">
    <source>
        <dbReference type="ARBA" id="ARBA00022723"/>
    </source>
</evidence>
<evidence type="ECO:0000256" key="21">
    <source>
        <dbReference type="PIRSR" id="PIRSR000127-3"/>
    </source>
</evidence>
<dbReference type="InterPro" id="IPR016166">
    <property type="entry name" value="FAD-bd_PCMH"/>
</dbReference>
<keyword evidence="11" id="KW-0560">Oxidoreductase</keyword>
<dbReference type="InterPro" id="IPR002888">
    <property type="entry name" value="2Fe-2S-bd"/>
</dbReference>
<dbReference type="GO" id="GO:0030151">
    <property type="term" value="F:molybdenum ion binding"/>
    <property type="evidence" value="ECO:0007669"/>
    <property type="project" value="InterPro"/>
</dbReference>
<feature type="binding site" evidence="20">
    <location>
        <position position="930"/>
    </location>
    <ligand>
        <name>substrate</name>
    </ligand>
</feature>
<dbReference type="InterPro" id="IPR037165">
    <property type="entry name" value="AldOxase/xan_DH_Mopterin-bd_sf"/>
</dbReference>
<dbReference type="SMART" id="SM01008">
    <property type="entry name" value="Ald_Xan_dh_C"/>
    <property type="match status" value="1"/>
</dbReference>
<feature type="binding site" evidence="21">
    <location>
        <position position="63"/>
    </location>
    <ligand>
        <name>[2Fe-2S] cluster</name>
        <dbReference type="ChEBI" id="CHEBI:190135"/>
        <label>1</label>
    </ligand>
</feature>
<evidence type="ECO:0000256" key="18">
    <source>
        <dbReference type="ARBA" id="ARBA00049517"/>
    </source>
</evidence>
<evidence type="ECO:0000256" key="11">
    <source>
        <dbReference type="ARBA" id="ARBA00023002"/>
    </source>
</evidence>
<comment type="cofactor">
    <cofactor evidence="21">
        <name>Mo-molybdopterin</name>
        <dbReference type="ChEBI" id="CHEBI:71302"/>
    </cofactor>
    <text evidence="21">Binds 1 Mo-molybdopterin (Mo-MPT) cofactor per subunit.</text>
</comment>
<feature type="binding site" evidence="21">
    <location>
        <position position="783"/>
    </location>
    <ligand>
        <name>Mo-molybdopterin</name>
        <dbReference type="ChEBI" id="CHEBI:71302"/>
    </ligand>
    <ligandPart>
        <name>Mo</name>
        <dbReference type="ChEBI" id="CHEBI:28685"/>
    </ligandPart>
</feature>
<dbReference type="FunFam" id="3.10.20.30:FF:000015">
    <property type="entry name" value="Aldehyde oxidase 1"/>
    <property type="match status" value="1"/>
</dbReference>
<evidence type="ECO:0000256" key="19">
    <source>
        <dbReference type="PIRSR" id="PIRSR000127-1"/>
    </source>
</evidence>
<dbReference type="FunFam" id="3.30.365.10:FF:000002">
    <property type="entry name" value="Xanthine dehydrogenase oxidase"/>
    <property type="match status" value="1"/>
</dbReference>
<comment type="caution">
    <text evidence="24">The sequence shown here is derived from an EMBL/GenBank/DDBJ whole genome shotgun (WGS) entry which is preliminary data.</text>
</comment>
<dbReference type="SUPFAM" id="SSF47741">
    <property type="entry name" value="CO dehydrogenase ISP C-domain like"/>
    <property type="match status" value="1"/>
</dbReference>
<feature type="binding site" evidence="20">
    <location>
        <position position="818"/>
    </location>
    <ligand>
        <name>substrate</name>
    </ligand>
</feature>
<evidence type="ECO:0000259" key="23">
    <source>
        <dbReference type="PROSITE" id="PS51387"/>
    </source>
</evidence>
<feature type="binding site" evidence="20">
    <location>
        <begin position="274"/>
        <end position="281"/>
    </location>
    <ligand>
        <name>FAD</name>
        <dbReference type="ChEBI" id="CHEBI:57692"/>
    </ligand>
</feature>
<dbReference type="GO" id="GO:0051537">
    <property type="term" value="F:2 iron, 2 sulfur cluster binding"/>
    <property type="evidence" value="ECO:0007669"/>
    <property type="project" value="UniProtKB-KW"/>
</dbReference>
<evidence type="ECO:0000256" key="16">
    <source>
        <dbReference type="ARBA" id="ARBA00034078"/>
    </source>
</evidence>
<comment type="cofactor">
    <cofactor evidence="16">
        <name>[2Fe-2S] cluster</name>
        <dbReference type="ChEBI" id="CHEBI:190135"/>
    </cofactor>
</comment>
<dbReference type="FunFam" id="3.90.1170.50:FF:000001">
    <property type="entry name" value="Aldehyde oxidase 1"/>
    <property type="match status" value="1"/>
</dbReference>
<dbReference type="InterPro" id="IPR036318">
    <property type="entry name" value="FAD-bd_PCMH-like_sf"/>
</dbReference>
<comment type="catalytic activity">
    <reaction evidence="18">
        <text>hypoxanthine + NAD(+) + H2O = xanthine + NADH + H(+)</text>
        <dbReference type="Rhea" id="RHEA:24670"/>
        <dbReference type="ChEBI" id="CHEBI:15377"/>
        <dbReference type="ChEBI" id="CHEBI:15378"/>
        <dbReference type="ChEBI" id="CHEBI:17368"/>
        <dbReference type="ChEBI" id="CHEBI:17712"/>
        <dbReference type="ChEBI" id="CHEBI:57540"/>
        <dbReference type="ChEBI" id="CHEBI:57945"/>
        <dbReference type="EC" id="1.17.1.4"/>
    </reaction>
</comment>
<dbReference type="InterPro" id="IPR022407">
    <property type="entry name" value="OxRdtase_Mopterin_BS"/>
</dbReference>
<comment type="cofactor">
    <cofactor evidence="21">
        <name>[2Fe-2S] cluster</name>
        <dbReference type="ChEBI" id="CHEBI:190135"/>
    </cofactor>
    <text evidence="21">Binds 2 [2Fe-2S] clusters.</text>
</comment>
<dbReference type="Pfam" id="PF01799">
    <property type="entry name" value="Fer2_2"/>
    <property type="match status" value="1"/>
</dbReference>
<feature type="domain" description="FAD-binding PCMH-type" evidence="23">
    <location>
        <begin position="246"/>
        <end position="431"/>
    </location>
</feature>
<dbReference type="FunFam" id="3.30.465.10:FF:000004">
    <property type="entry name" value="Xanthine dehydrogenase/oxidase"/>
    <property type="match status" value="1"/>
</dbReference>
<dbReference type="InterPro" id="IPR005107">
    <property type="entry name" value="CO_DH_flav_C"/>
</dbReference>
<dbReference type="NCBIfam" id="TIGR02965">
    <property type="entry name" value="xanthine_xdhB"/>
    <property type="match status" value="1"/>
</dbReference>
<dbReference type="SUPFAM" id="SSF56176">
    <property type="entry name" value="FAD-binding/transporter-associated domain-like"/>
    <property type="match status" value="1"/>
</dbReference>
<sequence>MVFNIIEESNGSGIGNLETNKFYSTLIFYVNGKKVVETEADPEWTLLYYLRNKLGLCGTKLGCGEGGCGACTVVISKINRRNNSKSHLAVNACLTPVCALHGTAVTTVEGLGSVKTKLHAVQERLASAHGSQCGFCTPGFIMSVYALLRTKPLPSMEEIETCLQGNLCRCTGYRPILEGFKTFSKEFQGCCGNVQNGSCCKSEGKIVKATGLVASPDFMPYDPSQDLIFPPELAVDSSLDLQNIQITGKRVTWYRPSSMESLILLKDRMPEAKIVCGNTEVGLEMKHRHMNYPALISPISVYQLHELSVKEDGVVIGGSVTLSEIEEFFDRLIEERGKKQTRTFLAINKMLVWFAGKQIRNVAALSGNIMTGSPISDLNPILMAGRARLLLLSVQGQRWVPMDDKFFTGYRKNIINCNEIIRQIFIPFNSETEYIFAFKQSKRREDDIAIVNSGMRVSLLVTDNQVHIQDASFVFGGMAPTTVFAKKSAQAIIGKEWNESIMDVVLKTLLEDLPLSPSAPGGMTAYRQSLTLSFFFKFYNIVNKELLAIGTENRYDSSTIDGLAHRSIKSAQIYEEVDPEQKAVDMVGRPLIHASALKQVTGEAQYCDDIPCFKNELYLALVTSTRAHARILNIDETEALAMDGVVAFFSAKDLTPSQNITGPVFRDEEIFAREKVECHGQIIGCIVATEQALAQRSARKVKIEYEDLQPILTIEDAIQKDSFYHAVIKTIKNGDVDAGLNYSEHILEGEMRIGGQEHFYLETNAAIAVPKDAKEVDIYCSTQNPTKTQMLVAAALGLPANHVVVHVKRMGGGFGGKETRSSILSIPVAFSAYKLNRPVRCMLDRDEDMMLSGFRHPFLGRYKVGFQSDGTINAFYGDLFSNSGHTMDLSFSVMERALFSIDNAYRLPNMQVTGYCCKTNLPSNTAFRGFGGPQGMMIMESVIDDITRKLKMDPLDIRSRNLYTSQDKTHYNQTLEGCTVKKCIDECISQCQLEERKHSILEFNKSSRWKKRGLSLIPTKYGIAFTATFMNQAGALVMVYTDGSVLLSHGGTEMGQGLHTKMIQIVSRIFEIPVDQIHVIESSTDKVPNTSPTAASASSDLNGMAIVDACQQILQRLKPYRTSNPNGMWRDWVSAAYFDRVSLSASGFYRTPGIGYNFETNQGHPFNYFCYGAACSEVEIDCLTGDHRVIRTDIVMDVGKSINPAIDIGQLEGGFLQGYGLFTMEELSFSPDGVLLTRGPSNYKIPSCNDVPIEFNVTLLKDAPNPKAVYSSKAVGEPPLFLAASVFYAIKDAVGSAREANGVCGVFRFDSPATAERIRMACVDKFIEQIPNQKESFRPWSIVV</sequence>
<dbReference type="InterPro" id="IPR006058">
    <property type="entry name" value="2Fe2S_fd_BS"/>
</dbReference>
<proteinExistence type="inferred from homology"/>
<feature type="binding site" evidence="20">
    <location>
        <position position="354"/>
    </location>
    <ligand>
        <name>FAD</name>
        <dbReference type="ChEBI" id="CHEBI:57692"/>
    </ligand>
</feature>
<dbReference type="FunFam" id="3.30.365.10:FF:000004">
    <property type="entry name" value="Xanthine dehydrogenase oxidase"/>
    <property type="match status" value="1"/>
</dbReference>
<dbReference type="Gene3D" id="3.90.1170.50">
    <property type="entry name" value="Aldehyde oxidase/xanthine dehydrogenase, a/b hammerhead"/>
    <property type="match status" value="1"/>
</dbReference>
<evidence type="ECO:0000313" key="25">
    <source>
        <dbReference type="Proteomes" id="UP001187531"/>
    </source>
</evidence>
<keyword evidence="10 20" id="KW-0274">FAD</keyword>
<keyword evidence="7" id="KW-0285">Flavoprotein</keyword>
<dbReference type="PROSITE" id="PS51387">
    <property type="entry name" value="FAD_PCMH"/>
    <property type="match status" value="1"/>
</dbReference>
<evidence type="ECO:0000256" key="4">
    <source>
        <dbReference type="ARBA" id="ARBA00011738"/>
    </source>
</evidence>
<feature type="active site" description="Proton acceptor" evidence="19">
    <location>
        <position position="1277"/>
    </location>
</feature>
<dbReference type="FunFam" id="3.30.43.10:FF:000001">
    <property type="entry name" value="Xanthine dehydrogenase/oxidase"/>
    <property type="match status" value="1"/>
</dbReference>
<feature type="binding site" evidence="21">
    <location>
        <position position="136"/>
    </location>
    <ligand>
        <name>[2Fe-2S] cluster</name>
        <dbReference type="ChEBI" id="CHEBI:190135"/>
        <label>2</label>
    </ligand>
</feature>
<dbReference type="Gene3D" id="3.10.20.30">
    <property type="match status" value="1"/>
</dbReference>
<dbReference type="EMBL" id="JAVRJZ010000019">
    <property type="protein sequence ID" value="KAK2707466.1"/>
    <property type="molecule type" value="Genomic_DNA"/>
</dbReference>
<dbReference type="Pfam" id="PF02738">
    <property type="entry name" value="MoCoBD_1"/>
    <property type="match status" value="1"/>
</dbReference>
<dbReference type="GO" id="GO:0005777">
    <property type="term" value="C:peroxisome"/>
    <property type="evidence" value="ECO:0007669"/>
    <property type="project" value="UniProtKB-SubCell"/>
</dbReference>
<dbReference type="PROSITE" id="PS00559">
    <property type="entry name" value="MOLYBDOPTERIN_EUK"/>
    <property type="match status" value="1"/>
</dbReference>
<comment type="cofactor">
    <cofactor evidence="1 20">
        <name>FAD</name>
        <dbReference type="ChEBI" id="CHEBI:57692"/>
    </cofactor>
</comment>
<feature type="binding site" evidence="20">
    <location>
        <position position="896"/>
    </location>
    <ligand>
        <name>substrate</name>
    </ligand>
</feature>
<dbReference type="InterPro" id="IPR008274">
    <property type="entry name" value="AldOxase/xan_DH_MoCoBD1"/>
</dbReference>
<feature type="binding site" evidence="21">
    <location>
        <position position="68"/>
    </location>
    <ligand>
        <name>[2Fe-2S] cluster</name>
        <dbReference type="ChEBI" id="CHEBI:190135"/>
        <label>1</label>
    </ligand>
</feature>
<comment type="catalytic activity">
    <reaction evidence="17">
        <text>xanthine + NAD(+) + H2O = urate + NADH + H(+)</text>
        <dbReference type="Rhea" id="RHEA:16669"/>
        <dbReference type="ChEBI" id="CHEBI:15377"/>
        <dbReference type="ChEBI" id="CHEBI:15378"/>
        <dbReference type="ChEBI" id="CHEBI:17712"/>
        <dbReference type="ChEBI" id="CHEBI:17775"/>
        <dbReference type="ChEBI" id="CHEBI:57540"/>
        <dbReference type="ChEBI" id="CHEBI:57945"/>
        <dbReference type="EC" id="1.17.1.4"/>
    </reaction>
</comment>
<feature type="binding site" evidence="21">
    <location>
        <position position="928"/>
    </location>
    <ligand>
        <name>Mo-molybdopterin</name>
        <dbReference type="ChEBI" id="CHEBI:71302"/>
    </ligand>
    <ligandPart>
        <name>Mo</name>
        <dbReference type="ChEBI" id="CHEBI:28685"/>
    </ligandPart>
</feature>
<evidence type="ECO:0000256" key="7">
    <source>
        <dbReference type="ARBA" id="ARBA00022630"/>
    </source>
</evidence>
<dbReference type="Gene3D" id="3.30.390.50">
    <property type="entry name" value="CO dehydrogenase flavoprotein, C-terminal domain"/>
    <property type="match status" value="1"/>
</dbReference>
<dbReference type="GO" id="GO:0004854">
    <property type="term" value="F:xanthine dehydrogenase activity"/>
    <property type="evidence" value="ECO:0007669"/>
    <property type="project" value="UniProtKB-EC"/>
</dbReference>
<comment type="similarity">
    <text evidence="3">Belongs to the xanthine dehydrogenase family.</text>
</comment>
<dbReference type="Pfam" id="PF03450">
    <property type="entry name" value="CO_deh_flav_C"/>
    <property type="match status" value="1"/>
</dbReference>
<evidence type="ECO:0000256" key="13">
    <source>
        <dbReference type="ARBA" id="ARBA00023014"/>
    </source>
</evidence>
<accession>A0AA88HHB1</accession>
<evidence type="ECO:0000256" key="14">
    <source>
        <dbReference type="ARBA" id="ARBA00023027"/>
    </source>
</evidence>
<gene>
    <name evidence="24" type="ORF">QYM36_015234</name>
</gene>
<dbReference type="GO" id="GO:0006145">
    <property type="term" value="P:purine nucleobase catabolic process"/>
    <property type="evidence" value="ECO:0007669"/>
    <property type="project" value="UniProtKB-ARBA"/>
</dbReference>
<dbReference type="Pfam" id="PF20256">
    <property type="entry name" value="MoCoBD_2"/>
    <property type="match status" value="1"/>
</dbReference>
<dbReference type="Gene3D" id="3.30.465.10">
    <property type="match status" value="1"/>
</dbReference>
<keyword evidence="12 21" id="KW-0408">Iron</keyword>
<comment type="subcellular location">
    <subcellularLocation>
        <location evidence="2">Peroxisome</location>
    </subcellularLocation>
</comment>
<evidence type="ECO:0000256" key="1">
    <source>
        <dbReference type="ARBA" id="ARBA00001974"/>
    </source>
</evidence>
<evidence type="ECO:0000256" key="12">
    <source>
        <dbReference type="ARBA" id="ARBA00023004"/>
    </source>
</evidence>
<comment type="subunit">
    <text evidence="4">Homodimer.</text>
</comment>
<dbReference type="InterPro" id="IPR001041">
    <property type="entry name" value="2Fe-2S_ferredoxin-type"/>
</dbReference>
<evidence type="ECO:0000256" key="15">
    <source>
        <dbReference type="ARBA" id="ARBA00023140"/>
    </source>
</evidence>
<dbReference type="InterPro" id="IPR002346">
    <property type="entry name" value="Mopterin_DH_FAD-bd"/>
</dbReference>
<evidence type="ECO:0000256" key="5">
    <source>
        <dbReference type="ARBA" id="ARBA00013123"/>
    </source>
</evidence>
<dbReference type="Pfam" id="PF00111">
    <property type="entry name" value="Fer2"/>
    <property type="match status" value="1"/>
</dbReference>
<dbReference type="SUPFAM" id="SSF54292">
    <property type="entry name" value="2Fe-2S ferredoxin-like"/>
    <property type="match status" value="1"/>
</dbReference>
<evidence type="ECO:0000256" key="8">
    <source>
        <dbReference type="ARBA" id="ARBA00022714"/>
    </source>
</evidence>
<evidence type="ECO:0000259" key="22">
    <source>
        <dbReference type="PROSITE" id="PS51085"/>
    </source>
</evidence>
<feature type="binding site" evidence="20">
    <location>
        <position position="377"/>
    </location>
    <ligand>
        <name>FAD</name>
        <dbReference type="ChEBI" id="CHEBI:57692"/>
    </ligand>
</feature>
<evidence type="ECO:0000256" key="6">
    <source>
        <dbReference type="ARBA" id="ARBA00022505"/>
    </source>
</evidence>
<reference evidence="24" key="1">
    <citation type="submission" date="2023-07" db="EMBL/GenBank/DDBJ databases">
        <title>Chromosome-level genome assembly of Artemia franciscana.</title>
        <authorList>
            <person name="Jo E."/>
        </authorList>
    </citation>
    <scope>NUCLEOTIDE SEQUENCE</scope>
    <source>
        <tissue evidence="24">Whole body</tissue>
    </source>
</reference>
<evidence type="ECO:0000256" key="20">
    <source>
        <dbReference type="PIRSR" id="PIRSR000127-2"/>
    </source>
</evidence>
<dbReference type="SUPFAM" id="SSF54665">
    <property type="entry name" value="CO dehydrogenase molybdoprotein N-domain-like"/>
    <property type="match status" value="1"/>
</dbReference>
<dbReference type="InterPro" id="IPR000674">
    <property type="entry name" value="Ald_Oxase/Xan_DH_a/b"/>
</dbReference>
<organism evidence="24 25">
    <name type="scientific">Artemia franciscana</name>
    <name type="common">Brine shrimp</name>
    <name type="synonym">Artemia sanfranciscana</name>
    <dbReference type="NCBI Taxonomy" id="6661"/>
    <lineage>
        <taxon>Eukaryota</taxon>
        <taxon>Metazoa</taxon>
        <taxon>Ecdysozoa</taxon>
        <taxon>Arthropoda</taxon>
        <taxon>Crustacea</taxon>
        <taxon>Branchiopoda</taxon>
        <taxon>Anostraca</taxon>
        <taxon>Artemiidae</taxon>
        <taxon>Artemia</taxon>
    </lineage>
</organism>
<feature type="binding site" evidence="21">
    <location>
        <position position="814"/>
    </location>
    <ligand>
        <name>Mo-molybdopterin</name>
        <dbReference type="ChEBI" id="CHEBI:71302"/>
    </ligand>
    <ligandPart>
        <name>Mo</name>
        <dbReference type="ChEBI" id="CHEBI:28685"/>
    </ligandPart>
</feature>
<dbReference type="InterPro" id="IPR036856">
    <property type="entry name" value="Ald_Oxase/Xan_DH_a/b_sf"/>
</dbReference>
<keyword evidence="6 21" id="KW-0500">Molybdenum</keyword>
<dbReference type="GO" id="GO:0043546">
    <property type="term" value="F:molybdopterin cofactor binding"/>
    <property type="evidence" value="ECO:0007669"/>
    <property type="project" value="InterPro"/>
</dbReference>
<dbReference type="Gene3D" id="3.30.43.10">
    <property type="entry name" value="Uridine Diphospho-n-acetylenolpyruvylglucosamine Reductase, domain 2"/>
    <property type="match status" value="1"/>
</dbReference>
<dbReference type="FunFam" id="3.30.365.10:FF:000003">
    <property type="entry name" value="Aldehyde oxidase 1"/>
    <property type="match status" value="1"/>
</dbReference>
<dbReference type="InterPro" id="IPR014309">
    <property type="entry name" value="Xanthine_DH_Mopterin-bd_su"/>
</dbReference>
<dbReference type="InterPro" id="IPR046867">
    <property type="entry name" value="AldOxase/xan_DH_MoCoBD2"/>
</dbReference>
<dbReference type="InterPro" id="IPR014307">
    <property type="entry name" value="Xanthine_DH_ssu"/>
</dbReference>
<feature type="domain" description="2Fe-2S ferredoxin-type" evidence="22">
    <location>
        <begin position="24"/>
        <end position="111"/>
    </location>
</feature>
<evidence type="ECO:0000256" key="10">
    <source>
        <dbReference type="ARBA" id="ARBA00022827"/>
    </source>
</evidence>
<dbReference type="InterPro" id="IPR016167">
    <property type="entry name" value="FAD-bd_PCMH_sub1"/>
</dbReference>
<dbReference type="GO" id="GO:0005506">
    <property type="term" value="F:iron ion binding"/>
    <property type="evidence" value="ECO:0007669"/>
    <property type="project" value="InterPro"/>
</dbReference>
<dbReference type="InterPro" id="IPR012675">
    <property type="entry name" value="Beta-grasp_dom_sf"/>
</dbReference>
<feature type="binding site" evidence="20">
    <location>
        <position position="1026"/>
    </location>
    <ligand>
        <name>substrate</name>
    </ligand>
</feature>
<dbReference type="FunFam" id="3.30.390.50:FF:000001">
    <property type="entry name" value="Xanthine dehydrogenase oxidase"/>
    <property type="match status" value="1"/>
</dbReference>
<name>A0AA88HHB1_ARTSF</name>
<dbReference type="NCBIfam" id="TIGR02963">
    <property type="entry name" value="xanthine_xdhA"/>
    <property type="match status" value="1"/>
</dbReference>
<keyword evidence="15" id="KW-0576">Peroxisome</keyword>
<feature type="binding site" evidence="20">
    <location>
        <position position="439"/>
    </location>
    <ligand>
        <name>FAD</name>
        <dbReference type="ChEBI" id="CHEBI:57692"/>
    </ligand>
</feature>